<reference evidence="1" key="1">
    <citation type="submission" date="2023-06" db="EMBL/GenBank/DDBJ databases">
        <title>Genomic of Parafulvivirga corallium.</title>
        <authorList>
            <person name="Wang G."/>
        </authorList>
    </citation>
    <scope>NUCLEOTIDE SEQUENCE</scope>
    <source>
        <strain evidence="1">BMA10</strain>
    </source>
</reference>
<dbReference type="RefSeq" id="WP_346753025.1">
    <property type="nucleotide sequence ID" value="NZ_JAUJEA010000006.1"/>
</dbReference>
<evidence type="ECO:0000313" key="2">
    <source>
        <dbReference type="Proteomes" id="UP001172082"/>
    </source>
</evidence>
<dbReference type="EMBL" id="JAUJEA010000006">
    <property type="protein sequence ID" value="MDN5203001.1"/>
    <property type="molecule type" value="Genomic_DNA"/>
</dbReference>
<dbReference type="Proteomes" id="UP001172082">
    <property type="component" value="Unassembled WGS sequence"/>
</dbReference>
<sequence length="167" mass="19267">MIKSFFILIITCAFCYQTQAQKFLLLSQRGAKKRVKINQGDVLRFKFKGDDRFYQDKIVNLAEGLIFLETTIINVKDVGVIDIRDHKDRSFNLPQYAAALPVAGVGYFLIDQVNNSIVDGNKLRIDEKVARTSGILIGLGFLIKWTERKYFKVNDRNRIQVIDFTQR</sequence>
<accession>A0ABT8KQH1</accession>
<protein>
    <submittedName>
        <fullName evidence="1">Uncharacterized protein</fullName>
    </submittedName>
</protein>
<evidence type="ECO:0000313" key="1">
    <source>
        <dbReference type="EMBL" id="MDN5203001.1"/>
    </source>
</evidence>
<name>A0ABT8KQH1_9BACT</name>
<organism evidence="1 2">
    <name type="scientific">Splendidivirga corallicola</name>
    <dbReference type="NCBI Taxonomy" id="3051826"/>
    <lineage>
        <taxon>Bacteria</taxon>
        <taxon>Pseudomonadati</taxon>
        <taxon>Bacteroidota</taxon>
        <taxon>Cytophagia</taxon>
        <taxon>Cytophagales</taxon>
        <taxon>Splendidivirgaceae</taxon>
        <taxon>Splendidivirga</taxon>
    </lineage>
</organism>
<comment type="caution">
    <text evidence="1">The sequence shown here is derived from an EMBL/GenBank/DDBJ whole genome shotgun (WGS) entry which is preliminary data.</text>
</comment>
<gene>
    <name evidence="1" type="ORF">QQ008_16545</name>
</gene>
<keyword evidence="2" id="KW-1185">Reference proteome</keyword>
<proteinExistence type="predicted"/>